<dbReference type="AlphaFoldDB" id="A0A8J3BVN3"/>
<dbReference type="InterPro" id="IPR025700">
    <property type="entry name" value="Lys/Orn_oxygenase"/>
</dbReference>
<comment type="pathway">
    <text evidence="2">Siderophore biosynthesis.</text>
</comment>
<keyword evidence="9" id="KW-0560">Oxidoreductase</keyword>
<evidence type="ECO:0000256" key="9">
    <source>
        <dbReference type="ARBA" id="ARBA00023002"/>
    </source>
</evidence>
<sequence length="437" mass="48532">MGQISHGTETTFDVIGIGFGPANLALAVALDEYNRSVAPDQRLSYRFLERQATFGWHRGMLIEGTTMQISFLKDLSTMRNPTSDFGFVSYLHAQGRLAAFINHQCFFPSRVEFHDYLDWAAARLRHAVDYGREVVDVRPVAQEGDITELDVVVAGSADHWRARNLVLGTGLRPAAPAWVTTGDRVWHSENLLDRLRQTTLPAAPAFVVMGAGQSAAETVQCLHDRFPAGRIHWVFARYGLSPADDSPFVNAIFDPDAVGTFFDASAEVKEALLAYHRNTNYSVVDGDLIGELYRRHYQELVSGRPRLHLRRMSRVVAAHPDRDRVRLDIEYLPSSTVERVDADVLICATGYLPVDPAETLATTAALCKRDTEGRLRVGLDYRVETTGTMRCGIYLQGATEHLHGLSSSLLSNAAVRAGQIVSSLTGRDERRRHERAG</sequence>
<comment type="caution">
    <text evidence="16">The sequence shown here is derived from an EMBL/GenBank/DDBJ whole genome shotgun (WGS) entry which is preliminary data.</text>
</comment>
<evidence type="ECO:0000256" key="10">
    <source>
        <dbReference type="ARBA" id="ARBA00023033"/>
    </source>
</evidence>
<reference evidence="16" key="2">
    <citation type="submission" date="2020-09" db="EMBL/GenBank/DDBJ databases">
        <authorList>
            <person name="Sun Q."/>
            <person name="Zhou Y."/>
        </authorList>
    </citation>
    <scope>NUCLEOTIDE SEQUENCE</scope>
    <source>
        <strain evidence="16">CGMCC 4.7299</strain>
    </source>
</reference>
<proteinExistence type="inferred from homology"/>
<evidence type="ECO:0000256" key="12">
    <source>
        <dbReference type="ARBA" id="ARBA00031158"/>
    </source>
</evidence>
<reference evidence="16" key="1">
    <citation type="journal article" date="2014" name="Int. J. Syst. Evol. Microbiol.">
        <title>Complete genome sequence of Corynebacterium casei LMG S-19264T (=DSM 44701T), isolated from a smear-ripened cheese.</title>
        <authorList>
            <consortium name="US DOE Joint Genome Institute (JGI-PGF)"/>
            <person name="Walter F."/>
            <person name="Albersmeier A."/>
            <person name="Kalinowski J."/>
            <person name="Ruckert C."/>
        </authorList>
    </citation>
    <scope>NUCLEOTIDE SEQUENCE</scope>
    <source>
        <strain evidence="16">CGMCC 4.7299</strain>
    </source>
</reference>
<evidence type="ECO:0000256" key="5">
    <source>
        <dbReference type="ARBA" id="ARBA00016406"/>
    </source>
</evidence>
<comment type="catalytic activity">
    <reaction evidence="15">
        <text>L-lysine + NADPH + O2 = N(6)-hydroxy-L-lysine + NADP(+) + H2O</text>
        <dbReference type="Rhea" id="RHEA:23228"/>
        <dbReference type="ChEBI" id="CHEBI:15377"/>
        <dbReference type="ChEBI" id="CHEBI:15379"/>
        <dbReference type="ChEBI" id="CHEBI:32551"/>
        <dbReference type="ChEBI" id="CHEBI:57783"/>
        <dbReference type="ChEBI" id="CHEBI:57820"/>
        <dbReference type="ChEBI" id="CHEBI:58349"/>
        <dbReference type="EC" id="1.14.13.59"/>
    </reaction>
</comment>
<evidence type="ECO:0000256" key="1">
    <source>
        <dbReference type="ARBA" id="ARBA00001974"/>
    </source>
</evidence>
<protein>
    <recommendedName>
        <fullName evidence="5">L-lysine N6-monooxygenase MbtG</fullName>
        <ecNumber evidence="4">1.14.13.59</ecNumber>
    </recommendedName>
    <alternativeName>
        <fullName evidence="14">Lysine 6-N-hydroxylase</fullName>
    </alternativeName>
    <alternativeName>
        <fullName evidence="13">Lysine N6-hydroxylase</fullName>
    </alternativeName>
    <alternativeName>
        <fullName evidence="11">Lysine-N-oxygenase</fullName>
    </alternativeName>
    <alternativeName>
        <fullName evidence="12">Mycobactin synthase protein G</fullName>
    </alternativeName>
</protein>
<evidence type="ECO:0000256" key="7">
    <source>
        <dbReference type="ARBA" id="ARBA00022827"/>
    </source>
</evidence>
<evidence type="ECO:0000256" key="2">
    <source>
        <dbReference type="ARBA" id="ARBA00004924"/>
    </source>
</evidence>
<dbReference type="PANTHER" id="PTHR42802">
    <property type="entry name" value="MONOOXYGENASE"/>
    <property type="match status" value="1"/>
</dbReference>
<dbReference type="InterPro" id="IPR036188">
    <property type="entry name" value="FAD/NAD-bd_sf"/>
</dbReference>
<dbReference type="Pfam" id="PF13434">
    <property type="entry name" value="Lys_Orn_oxgnase"/>
    <property type="match status" value="1"/>
</dbReference>
<keyword evidence="10" id="KW-0503">Monooxygenase</keyword>
<evidence type="ECO:0000256" key="6">
    <source>
        <dbReference type="ARBA" id="ARBA00022630"/>
    </source>
</evidence>
<organism evidence="16 17">
    <name type="scientific">Mangrovihabitans endophyticus</name>
    <dbReference type="NCBI Taxonomy" id="1751298"/>
    <lineage>
        <taxon>Bacteria</taxon>
        <taxon>Bacillati</taxon>
        <taxon>Actinomycetota</taxon>
        <taxon>Actinomycetes</taxon>
        <taxon>Micromonosporales</taxon>
        <taxon>Micromonosporaceae</taxon>
        <taxon>Mangrovihabitans</taxon>
    </lineage>
</organism>
<evidence type="ECO:0000256" key="14">
    <source>
        <dbReference type="ARBA" id="ARBA00032738"/>
    </source>
</evidence>
<dbReference type="EC" id="1.14.13.59" evidence="4"/>
<dbReference type="SUPFAM" id="SSF51905">
    <property type="entry name" value="FAD/NAD(P)-binding domain"/>
    <property type="match status" value="2"/>
</dbReference>
<gene>
    <name evidence="16" type="ORF">GCM10012284_03070</name>
</gene>
<evidence type="ECO:0000313" key="16">
    <source>
        <dbReference type="EMBL" id="GGK72656.1"/>
    </source>
</evidence>
<evidence type="ECO:0000256" key="11">
    <source>
        <dbReference type="ARBA" id="ARBA00029939"/>
    </source>
</evidence>
<evidence type="ECO:0000313" key="17">
    <source>
        <dbReference type="Proteomes" id="UP000656042"/>
    </source>
</evidence>
<dbReference type="PANTHER" id="PTHR42802:SF1">
    <property type="entry name" value="L-ORNITHINE N(5)-MONOOXYGENASE"/>
    <property type="match status" value="1"/>
</dbReference>
<evidence type="ECO:0000256" key="13">
    <source>
        <dbReference type="ARBA" id="ARBA00032493"/>
    </source>
</evidence>
<name>A0A8J3BVN3_9ACTN</name>
<accession>A0A8J3BVN3</accession>
<evidence type="ECO:0000256" key="3">
    <source>
        <dbReference type="ARBA" id="ARBA00007588"/>
    </source>
</evidence>
<comment type="similarity">
    <text evidence="3">Belongs to the lysine N(6)-hydroxylase/L-ornithine N(5)-oxygenase family.</text>
</comment>
<keyword evidence="17" id="KW-1185">Reference proteome</keyword>
<keyword evidence="8" id="KW-0521">NADP</keyword>
<dbReference type="EMBL" id="BMMX01000001">
    <property type="protein sequence ID" value="GGK72656.1"/>
    <property type="molecule type" value="Genomic_DNA"/>
</dbReference>
<dbReference type="GO" id="GO:0047091">
    <property type="term" value="F:L-lysine 6-monooxygenase (NADPH) activity"/>
    <property type="evidence" value="ECO:0007669"/>
    <property type="project" value="UniProtKB-EC"/>
</dbReference>
<dbReference type="Gene3D" id="3.50.50.60">
    <property type="entry name" value="FAD/NAD(P)-binding domain"/>
    <property type="match status" value="1"/>
</dbReference>
<dbReference type="RefSeq" id="WP_229715343.1">
    <property type="nucleotide sequence ID" value="NZ_BMMX01000001.1"/>
</dbReference>
<keyword evidence="6" id="KW-0285">Flavoprotein</keyword>
<evidence type="ECO:0000256" key="8">
    <source>
        <dbReference type="ARBA" id="ARBA00022857"/>
    </source>
</evidence>
<keyword evidence="7" id="KW-0274">FAD</keyword>
<evidence type="ECO:0000256" key="15">
    <source>
        <dbReference type="ARBA" id="ARBA00048407"/>
    </source>
</evidence>
<evidence type="ECO:0000256" key="4">
    <source>
        <dbReference type="ARBA" id="ARBA00013076"/>
    </source>
</evidence>
<dbReference type="Proteomes" id="UP000656042">
    <property type="component" value="Unassembled WGS sequence"/>
</dbReference>
<comment type="cofactor">
    <cofactor evidence="1">
        <name>FAD</name>
        <dbReference type="ChEBI" id="CHEBI:57692"/>
    </cofactor>
</comment>